<dbReference type="HOGENOM" id="CLU_027368_0_0_1"/>
<dbReference type="VEuPathDB" id="FungiDB:CHGG_03501"/>
<dbReference type="Pfam" id="PF21056">
    <property type="entry name" value="ZSWIM1-3_RNaseH-like"/>
    <property type="match status" value="1"/>
</dbReference>
<dbReference type="EMBL" id="CH408030">
    <property type="protein sequence ID" value="EAQ91566.1"/>
    <property type="molecule type" value="Genomic_DNA"/>
</dbReference>
<dbReference type="InterPro" id="IPR048324">
    <property type="entry name" value="ZSWIM1-3_RNaseH-like"/>
</dbReference>
<feature type="domain" description="ZSWIM1/3 RNaseH-like" evidence="2">
    <location>
        <begin position="307"/>
        <end position="378"/>
    </location>
</feature>
<evidence type="ECO:0000256" key="1">
    <source>
        <dbReference type="SAM" id="MobiDB-lite"/>
    </source>
</evidence>
<dbReference type="GeneID" id="4389009"/>
<dbReference type="Proteomes" id="UP000001056">
    <property type="component" value="Unassembled WGS sequence"/>
</dbReference>
<feature type="region of interest" description="Disordered" evidence="1">
    <location>
        <begin position="41"/>
        <end position="65"/>
    </location>
</feature>
<keyword evidence="4" id="KW-1185">Reference proteome</keyword>
<dbReference type="InterPro" id="IPR052579">
    <property type="entry name" value="Zinc_finger_SWIM"/>
</dbReference>
<reference evidence="4" key="1">
    <citation type="journal article" date="2015" name="Genome Announc.">
        <title>Draft genome sequence of the cellulolytic fungus Chaetomium globosum.</title>
        <authorList>
            <person name="Cuomo C.A."/>
            <person name="Untereiner W.A."/>
            <person name="Ma L.-J."/>
            <person name="Grabherr M."/>
            <person name="Birren B.W."/>
        </authorList>
    </citation>
    <scope>NUCLEOTIDE SEQUENCE [LARGE SCALE GENOMIC DNA]</scope>
    <source>
        <strain evidence="4">ATCC 6205 / CBS 148.51 / DSM 1962 / NBRC 6347 / NRRL 1970</strain>
    </source>
</reference>
<dbReference type="InParanoid" id="Q2H8F3"/>
<dbReference type="eggNOG" id="ENOG502T5Q4">
    <property type="taxonomic scope" value="Eukaryota"/>
</dbReference>
<accession>Q2H8F3</accession>
<evidence type="ECO:0000259" key="2">
    <source>
        <dbReference type="Pfam" id="PF21056"/>
    </source>
</evidence>
<dbReference type="PANTHER" id="PTHR31569:SF4">
    <property type="entry name" value="SWIM-TYPE DOMAIN-CONTAINING PROTEIN"/>
    <property type="match status" value="1"/>
</dbReference>
<name>Q2H8F3_CHAGB</name>
<dbReference type="PANTHER" id="PTHR31569">
    <property type="entry name" value="SWIM-TYPE DOMAIN-CONTAINING PROTEIN"/>
    <property type="match status" value="1"/>
</dbReference>
<evidence type="ECO:0000313" key="3">
    <source>
        <dbReference type="EMBL" id="EAQ91566.1"/>
    </source>
</evidence>
<gene>
    <name evidence="3" type="ORF">CHGG_03501</name>
</gene>
<dbReference type="OrthoDB" id="5421179at2759"/>
<sequence length="752" mass="83999">MTSQFDPDIAIVAAMEADEQLFTTRVESAPDDEVAIEVDDHDLCGTPPIHPKELSSGSPPQTLPPSAARSLIDVPDDIAQIRGQIFEGKECVAFSAEQWEKYWPFFNNMYTKSGKPRVGKDGITKQYLACRLFASKTKVAKATTGERNKRARNPIACPKTARKITLPDGQVRFEPVDPTISHNHDLDTIDSISRPQIFKTAAGQEIAKGYAPAAVLSSICGHGGQQEGIQASIAMAGGTWLSRQDVLNAGRHCRKANPDSRQVGHDFLPTTQVEEVQQFLSAKSATGQLWLHKALKATRSLDGEDSPGVIFTSAEQLAALQRRGHITLLDATHNTNWLGWLLYTVMARDECGSWLPVGHFLTAKSDGDVVAAALKQLRLWIAQHCGQEWMLRYFLTDDSAVEQRAVKIAFDGSGQSVEHLLCSVHCERTLRRRFQGPRNRVVLDHMLAALKNRRTRVGCQASLDSAIAAVASQADAQYIVDHWQNRMEMWAHFARDHSPLLMQIGSTNAIKGYHSALKYNNKSILQRFSLLGIVKHIITVDRQFFERAAKNKKDFRGKSLREAALYPGVGRFPVPVQILLAVEIRAGQTLANDGELVRPGLLEGITVDTEGDEGGFQWESAHCDCRWYRRWFLPCSHLWHHHFVNDNLTLTESRLRQWSLQWDEHGYELYEAGVSYHALPASTEAEAISATHRIEAREVAETLMTSFYELERAAHKALGAIKGRDFVAWWIKKLRESAAGLSAITFESWKAQ</sequence>
<evidence type="ECO:0000313" key="4">
    <source>
        <dbReference type="Proteomes" id="UP000001056"/>
    </source>
</evidence>
<proteinExistence type="predicted"/>
<dbReference type="RefSeq" id="XP_001230017.1">
    <property type="nucleotide sequence ID" value="XM_001230016.1"/>
</dbReference>
<dbReference type="OMA" id="WIASSNV"/>
<dbReference type="AlphaFoldDB" id="Q2H8F3"/>
<protein>
    <recommendedName>
        <fullName evidence="2">ZSWIM1/3 RNaseH-like domain-containing protein</fullName>
    </recommendedName>
</protein>
<organism evidence="3 4">
    <name type="scientific">Chaetomium globosum (strain ATCC 6205 / CBS 148.51 / DSM 1962 / NBRC 6347 / NRRL 1970)</name>
    <name type="common">Soil fungus</name>
    <dbReference type="NCBI Taxonomy" id="306901"/>
    <lineage>
        <taxon>Eukaryota</taxon>
        <taxon>Fungi</taxon>
        <taxon>Dikarya</taxon>
        <taxon>Ascomycota</taxon>
        <taxon>Pezizomycotina</taxon>
        <taxon>Sordariomycetes</taxon>
        <taxon>Sordariomycetidae</taxon>
        <taxon>Sordariales</taxon>
        <taxon>Chaetomiaceae</taxon>
        <taxon>Chaetomium</taxon>
    </lineage>
</organism>